<feature type="compositionally biased region" description="Acidic residues" evidence="1">
    <location>
        <begin position="51"/>
        <end position="68"/>
    </location>
</feature>
<gene>
    <name evidence="2" type="ORF">C5O19_05810</name>
</gene>
<reference evidence="3" key="1">
    <citation type="submission" date="2018-02" db="EMBL/GenBank/DDBJ databases">
        <title>Genome sequencing of Solimonas sp. HR-BB.</title>
        <authorList>
            <person name="Lee Y."/>
            <person name="Jeon C.O."/>
        </authorList>
    </citation>
    <scope>NUCLEOTIDE SEQUENCE [LARGE SCALE GENOMIC DNA]</scope>
    <source>
        <strain evidence="3">HR-U</strain>
    </source>
</reference>
<dbReference type="AlphaFoldDB" id="A0A2S7IN60"/>
<dbReference type="EMBL" id="PTRA01000001">
    <property type="protein sequence ID" value="PQA59171.1"/>
    <property type="molecule type" value="Genomic_DNA"/>
</dbReference>
<evidence type="ECO:0000313" key="2">
    <source>
        <dbReference type="EMBL" id="PQA59171.1"/>
    </source>
</evidence>
<protein>
    <submittedName>
        <fullName evidence="2">Uncharacterized protein</fullName>
    </submittedName>
</protein>
<dbReference type="OrthoDB" id="9872216at2"/>
<comment type="caution">
    <text evidence="2">The sequence shown here is derived from an EMBL/GenBank/DDBJ whole genome shotgun (WGS) entry which is preliminary data.</text>
</comment>
<dbReference type="Proteomes" id="UP000239590">
    <property type="component" value="Unassembled WGS sequence"/>
</dbReference>
<organism evidence="2 3">
    <name type="scientific">Siphonobacter curvatus</name>
    <dbReference type="NCBI Taxonomy" id="2094562"/>
    <lineage>
        <taxon>Bacteria</taxon>
        <taxon>Pseudomonadati</taxon>
        <taxon>Bacteroidota</taxon>
        <taxon>Cytophagia</taxon>
        <taxon>Cytophagales</taxon>
        <taxon>Cytophagaceae</taxon>
        <taxon>Siphonobacter</taxon>
    </lineage>
</organism>
<keyword evidence="3" id="KW-1185">Reference proteome</keyword>
<feature type="region of interest" description="Disordered" evidence="1">
    <location>
        <begin position="42"/>
        <end position="68"/>
    </location>
</feature>
<dbReference type="RefSeq" id="WP_104710467.1">
    <property type="nucleotide sequence ID" value="NZ_PTRA01000001.1"/>
</dbReference>
<sequence>MSTKTNKGSFLAKVLPSLFGYLNEKDVDQAKLADIEKEAQAAFTAGKSTDLEDPEGLEEPDTEAAEDDELTKLKAEVASLKKTNASLTTENTKFKKAHQNQAAAGKVLPNEDAGTRGQAEEPQFAANDPMGIALSHWSQNKKA</sequence>
<feature type="region of interest" description="Disordered" evidence="1">
    <location>
        <begin position="92"/>
        <end position="143"/>
    </location>
</feature>
<accession>A0A2S7IN60</accession>
<name>A0A2S7IN60_9BACT</name>
<evidence type="ECO:0000313" key="3">
    <source>
        <dbReference type="Proteomes" id="UP000239590"/>
    </source>
</evidence>
<evidence type="ECO:0000256" key="1">
    <source>
        <dbReference type="SAM" id="MobiDB-lite"/>
    </source>
</evidence>
<proteinExistence type="predicted"/>